<comment type="caution">
    <text evidence="1">The sequence shown here is derived from an EMBL/GenBank/DDBJ whole genome shotgun (WGS) entry which is preliminary data.</text>
</comment>
<evidence type="ECO:0000313" key="2">
    <source>
        <dbReference type="Proteomes" id="UP001589788"/>
    </source>
</evidence>
<keyword evidence="2" id="KW-1185">Reference proteome</keyword>
<dbReference type="EMBL" id="JBHLYQ010000010">
    <property type="protein sequence ID" value="MFC0080946.1"/>
    <property type="molecule type" value="Genomic_DNA"/>
</dbReference>
<proteinExistence type="predicted"/>
<organism evidence="1 2">
    <name type="scientific">Aciditerrimonas ferrireducens</name>
    <dbReference type="NCBI Taxonomy" id="667306"/>
    <lineage>
        <taxon>Bacteria</taxon>
        <taxon>Bacillati</taxon>
        <taxon>Actinomycetota</taxon>
        <taxon>Acidimicrobiia</taxon>
        <taxon>Acidimicrobiales</taxon>
        <taxon>Acidimicrobiaceae</taxon>
        <taxon>Aciditerrimonas</taxon>
    </lineage>
</organism>
<dbReference type="Proteomes" id="UP001589788">
    <property type="component" value="Unassembled WGS sequence"/>
</dbReference>
<reference evidence="1 2" key="1">
    <citation type="submission" date="2024-09" db="EMBL/GenBank/DDBJ databases">
        <authorList>
            <person name="Sun Q."/>
            <person name="Mori K."/>
        </authorList>
    </citation>
    <scope>NUCLEOTIDE SEQUENCE [LARGE SCALE GENOMIC DNA]</scope>
    <source>
        <strain evidence="1 2">JCM 15389</strain>
    </source>
</reference>
<accession>A0ABV6BZT9</accession>
<dbReference type="RefSeq" id="WP_377787688.1">
    <property type="nucleotide sequence ID" value="NZ_JBHLYQ010000010.1"/>
</dbReference>
<gene>
    <name evidence="1" type="ORF">ACFFRE_02080</name>
</gene>
<protein>
    <submittedName>
        <fullName evidence="1">Uncharacterized protein</fullName>
    </submittedName>
</protein>
<evidence type="ECO:0000313" key="1">
    <source>
        <dbReference type="EMBL" id="MFC0080946.1"/>
    </source>
</evidence>
<name>A0ABV6BZT9_9ACTN</name>
<sequence length="100" mass="11558">MAENSAPDPNSELVMTFEELAEDVRQAAEPTEDDVIVTWDGRVINTKEKLLAWLKEIDAERARGMTYEDLEARAEEHITRHGPPWSHLDWDWDPVNDARN</sequence>